<keyword evidence="2 3" id="KW-0732">Signal</keyword>
<organism evidence="4 5">
    <name type="scientific">Chitiniphilus shinanonensis</name>
    <dbReference type="NCBI Taxonomy" id="553088"/>
    <lineage>
        <taxon>Bacteria</taxon>
        <taxon>Pseudomonadati</taxon>
        <taxon>Pseudomonadota</taxon>
        <taxon>Betaproteobacteria</taxon>
        <taxon>Neisseriales</taxon>
        <taxon>Chitinibacteraceae</taxon>
        <taxon>Chitiniphilus</taxon>
    </lineage>
</organism>
<gene>
    <name evidence="4" type="ORF">GCM10007860_04640</name>
</gene>
<dbReference type="RefSeq" id="WP_018747764.1">
    <property type="nucleotide sequence ID" value="NZ_BAABUF010000008.1"/>
</dbReference>
<name>A0ABQ6BN67_9NEIS</name>
<dbReference type="NCBIfam" id="TIGR03431">
    <property type="entry name" value="PhnD"/>
    <property type="match status" value="1"/>
</dbReference>
<evidence type="ECO:0000256" key="3">
    <source>
        <dbReference type="SAM" id="SignalP"/>
    </source>
</evidence>
<feature type="signal peptide" evidence="3">
    <location>
        <begin position="1"/>
        <end position="20"/>
    </location>
</feature>
<dbReference type="CDD" id="cd13575">
    <property type="entry name" value="PBP2_PnhD"/>
    <property type="match status" value="1"/>
</dbReference>
<dbReference type="NCBIfam" id="TIGR01098">
    <property type="entry name" value="3A0109s03R"/>
    <property type="match status" value="1"/>
</dbReference>
<dbReference type="Proteomes" id="UP001156836">
    <property type="component" value="Unassembled WGS sequence"/>
</dbReference>
<dbReference type="Pfam" id="PF12974">
    <property type="entry name" value="Phosphonate-bd"/>
    <property type="match status" value="1"/>
</dbReference>
<evidence type="ECO:0000313" key="4">
    <source>
        <dbReference type="EMBL" id="GLS03321.1"/>
    </source>
</evidence>
<protein>
    <submittedName>
        <fullName evidence="4">Phosphonates-binding periplasmic protein</fullName>
    </submittedName>
</protein>
<evidence type="ECO:0000313" key="5">
    <source>
        <dbReference type="Proteomes" id="UP001156836"/>
    </source>
</evidence>
<dbReference type="InterPro" id="IPR017797">
    <property type="entry name" value="Phosphnate-bd"/>
</dbReference>
<accession>A0ABQ6BN67</accession>
<comment type="caution">
    <text evidence="4">The sequence shown here is derived from an EMBL/GenBank/DDBJ whole genome shotgun (WGS) entry which is preliminary data.</text>
</comment>
<comment type="similarity">
    <text evidence="1">Belongs to the phosphate/phosphite/phosphonate binding protein family.</text>
</comment>
<sequence length="326" mass="36056">MFRRFLTAVALAATVLPLHAAEAPKELNFGIIATESTGALRQMWQPLVDDMSKQLGIKVNAFFAPDYAGVIEGMRFNKVQLGWFGNKSAIEAVDRAGGEVFAQQVDADGAPGYWSLLITHKDSGITSVDQVLKNKGKYTLGMGDPQSTSGFLVPGYYLFAQNDINPKTHFSTVRNANHETNIMAVLARQVDVATNNTEQLDKLKQTSPERYAQIRVLWRSPLIPKDPLVYRKDLPDDLKNRIRAFIVGYGKNEREKAVLKAIYNTGSFRASSDAQLLPTRQLELARVKSKIEDDTTLSDAEKKTQLDDVNARLAELGRQLAAAGSK</sequence>
<dbReference type="SUPFAM" id="SSF53850">
    <property type="entry name" value="Periplasmic binding protein-like II"/>
    <property type="match status" value="1"/>
</dbReference>
<evidence type="ECO:0000256" key="2">
    <source>
        <dbReference type="ARBA" id="ARBA00022729"/>
    </source>
</evidence>
<evidence type="ECO:0000256" key="1">
    <source>
        <dbReference type="ARBA" id="ARBA00007162"/>
    </source>
</evidence>
<dbReference type="Gene3D" id="1.20.58.90">
    <property type="match status" value="1"/>
</dbReference>
<keyword evidence="5" id="KW-1185">Reference proteome</keyword>
<feature type="chain" id="PRO_5045474195" evidence="3">
    <location>
        <begin position="21"/>
        <end position="326"/>
    </location>
</feature>
<dbReference type="EMBL" id="BSOZ01000003">
    <property type="protein sequence ID" value="GLS03321.1"/>
    <property type="molecule type" value="Genomic_DNA"/>
</dbReference>
<dbReference type="PANTHER" id="PTHR35841:SF1">
    <property type="entry name" value="PHOSPHONATES-BINDING PERIPLASMIC PROTEIN"/>
    <property type="match status" value="1"/>
</dbReference>
<reference evidence="5" key="1">
    <citation type="journal article" date="2019" name="Int. J. Syst. Evol. Microbiol.">
        <title>The Global Catalogue of Microorganisms (GCM) 10K type strain sequencing project: providing services to taxonomists for standard genome sequencing and annotation.</title>
        <authorList>
            <consortium name="The Broad Institute Genomics Platform"/>
            <consortium name="The Broad Institute Genome Sequencing Center for Infectious Disease"/>
            <person name="Wu L."/>
            <person name="Ma J."/>
        </authorList>
    </citation>
    <scope>NUCLEOTIDE SEQUENCE [LARGE SCALE GENOMIC DNA]</scope>
    <source>
        <strain evidence="5">NBRC 104970</strain>
    </source>
</reference>
<dbReference type="InterPro" id="IPR005770">
    <property type="entry name" value="PhnD"/>
</dbReference>
<dbReference type="PANTHER" id="PTHR35841">
    <property type="entry name" value="PHOSPHONATES-BINDING PERIPLASMIC PROTEIN"/>
    <property type="match status" value="1"/>
</dbReference>
<proteinExistence type="inferred from homology"/>
<dbReference type="Gene3D" id="3.40.190.10">
    <property type="entry name" value="Periplasmic binding protein-like II"/>
    <property type="match status" value="2"/>
</dbReference>